<gene>
    <name evidence="2" type="ORF">Ataiwa_09690</name>
</gene>
<evidence type="ECO:0008006" key="4">
    <source>
        <dbReference type="Google" id="ProtNLM"/>
    </source>
</evidence>
<evidence type="ECO:0000313" key="2">
    <source>
        <dbReference type="EMBL" id="GMQ32697.1"/>
    </source>
</evidence>
<comment type="caution">
    <text evidence="2">The sequence shown here is derived from an EMBL/GenBank/DDBJ whole genome shotgun (WGS) entry which is preliminary data.</text>
</comment>
<accession>A0ABQ6PYJ9</accession>
<sequence>MRFLWIVLLLFLSPDLLSQTVSGIVTEKGSGKSLPFANVFINNSTLGSATDEEGRFSISGDLPEEFELVASFVGFGTQSVQIKRKGSRTFVQNFELVFLEDQLSEVELKAKRDKSWERNLKMFKEVFLAVPDDPFGRDIEILNPWVIDFETVKPDKGFNYTKASAQQPLLLENRALGYRIDFYLQDFRMLRNASRFFGQAFYQELPPENSLTDSTWMREKELNYRNSVRHLVLSILLKNSGAQGFELYIANPKIPKEDRTNDFYYELNKSIVPLKLEFVYVKPLGNGTYRIFLPERVEVHHLTKPWPNDYYTNIYHAISWIMAPSGHFDVDQKGTLLHPTQLVLSGFIGRQRMARSLPLDFIPDENFAGFLDELEVFQNRHNLLNNLREKPWLTTNKAFYYPGETLWLGGRMLYQNQTKQDTLSRAIHWEIIDEQLNSIQKGLFPIKDGKISGGLVLADTLSRRNYLLRAYTRWSMNFGEMDFFEFPFPVLDPHEKLEQQVQEEEELFGEIKVVPKSSFNDSTNYRVLSLELEFLDELDNPIDGEVVVSAAEGALQMEVEPKFRLEKALDWLDQPLKETFDSDLPHPIEYGVSVLGKFFPEKRKDPLAVPITLVQGDLEDYGQVSSDSSGVFWASGFQFRDSAQVAIAALDKKLQPYGSVELIPWERPGFRGSFPKASYQVVNIPESANPLMDLSGDFILLEEFVKEAEKEKESLAERNYGYGEPNREITSNDLETKTWGEILGLLQLNSATLKFRNFTFGESTGSPLLIIDGVSMPFLEKDEFRERLFSFEPSQLKSIKAYNDNISNVVFGMAGYSGVLMIETKNGSRTGPDSDKRFNSEGFQMFPIQGYSTFPEFASVPPKDLYLKPKATLYWNPLVKVENGRFKTLIYVPYGTERINLRVEGNSSDGQPIYQLIPIQLNK</sequence>
<evidence type="ECO:0000313" key="3">
    <source>
        <dbReference type="Proteomes" id="UP001307705"/>
    </source>
</evidence>
<feature type="signal peptide" evidence="1">
    <location>
        <begin position="1"/>
        <end position="18"/>
    </location>
</feature>
<evidence type="ECO:0000256" key="1">
    <source>
        <dbReference type="SAM" id="SignalP"/>
    </source>
</evidence>
<dbReference type="EMBL" id="BTPE01000003">
    <property type="protein sequence ID" value="GMQ32697.1"/>
    <property type="molecule type" value="Genomic_DNA"/>
</dbReference>
<reference evidence="2 3" key="1">
    <citation type="submission" date="2023-08" db="EMBL/GenBank/DDBJ databases">
        <title>Draft genome sequence of Algoriphagus taiwanensis.</title>
        <authorList>
            <person name="Takatani N."/>
            <person name="Hosokawa M."/>
            <person name="Sawabe T."/>
        </authorList>
    </citation>
    <scope>NUCLEOTIDE SEQUENCE [LARGE SCALE GENOMIC DNA]</scope>
    <source>
        <strain evidence="2 3">JCM 19755</strain>
    </source>
</reference>
<dbReference type="Proteomes" id="UP001307705">
    <property type="component" value="Unassembled WGS sequence"/>
</dbReference>
<keyword evidence="1" id="KW-0732">Signal</keyword>
<dbReference type="SUPFAM" id="SSF49464">
    <property type="entry name" value="Carboxypeptidase regulatory domain-like"/>
    <property type="match status" value="1"/>
</dbReference>
<name>A0ABQ6PYJ9_9BACT</name>
<dbReference type="RefSeq" id="WP_338227504.1">
    <property type="nucleotide sequence ID" value="NZ_BTPE01000003.1"/>
</dbReference>
<dbReference type="Gene3D" id="2.60.40.1120">
    <property type="entry name" value="Carboxypeptidase-like, regulatory domain"/>
    <property type="match status" value="1"/>
</dbReference>
<protein>
    <recommendedName>
        <fullName evidence="4">TonB-dependent receptor plug domain-containing protein</fullName>
    </recommendedName>
</protein>
<organism evidence="2 3">
    <name type="scientific">Algoriphagus taiwanensis</name>
    <dbReference type="NCBI Taxonomy" id="1445656"/>
    <lineage>
        <taxon>Bacteria</taxon>
        <taxon>Pseudomonadati</taxon>
        <taxon>Bacteroidota</taxon>
        <taxon>Cytophagia</taxon>
        <taxon>Cytophagales</taxon>
        <taxon>Cyclobacteriaceae</taxon>
        <taxon>Algoriphagus</taxon>
    </lineage>
</organism>
<dbReference type="Pfam" id="PF13715">
    <property type="entry name" value="CarbopepD_reg_2"/>
    <property type="match status" value="1"/>
</dbReference>
<keyword evidence="3" id="KW-1185">Reference proteome</keyword>
<feature type="chain" id="PRO_5047046683" description="TonB-dependent receptor plug domain-containing protein" evidence="1">
    <location>
        <begin position="19"/>
        <end position="923"/>
    </location>
</feature>
<dbReference type="InterPro" id="IPR008969">
    <property type="entry name" value="CarboxyPept-like_regulatory"/>
</dbReference>
<proteinExistence type="predicted"/>